<gene>
    <name evidence="2" type="ORF">VF724_11525</name>
</gene>
<keyword evidence="1" id="KW-1133">Transmembrane helix</keyword>
<evidence type="ECO:0000256" key="1">
    <source>
        <dbReference type="SAM" id="Phobius"/>
    </source>
</evidence>
<name>A0ABU5ZLZ4_9BACL</name>
<keyword evidence="1" id="KW-0472">Membrane</keyword>
<comment type="caution">
    <text evidence="2">The sequence shown here is derived from an EMBL/GenBank/DDBJ whole genome shotgun (WGS) entry which is preliminary data.</text>
</comment>
<dbReference type="RefSeq" id="WP_371754411.1">
    <property type="nucleotide sequence ID" value="NZ_JAYJLD010000015.1"/>
</dbReference>
<feature type="transmembrane region" description="Helical" evidence="1">
    <location>
        <begin position="157"/>
        <end position="178"/>
    </location>
</feature>
<dbReference type="EMBL" id="JAYJLD010000015">
    <property type="protein sequence ID" value="MEB3102291.1"/>
    <property type="molecule type" value="Genomic_DNA"/>
</dbReference>
<protein>
    <submittedName>
        <fullName evidence="2">DUF5317 domain-containing protein</fullName>
    </submittedName>
</protein>
<evidence type="ECO:0000313" key="2">
    <source>
        <dbReference type="EMBL" id="MEB3102291.1"/>
    </source>
</evidence>
<evidence type="ECO:0000313" key="3">
    <source>
        <dbReference type="Proteomes" id="UP001310386"/>
    </source>
</evidence>
<sequence length="194" mass="21576">MVYDGIILSLILGLIRKGSLKGLARIELKYGWVFPLLLIFQIGVFYFQQSSDLIARFSSYSFMLVYIVGLIFLWLNRASSGFMWILAGVFLNFLAMAVNGGRMPVSVDVAAKVLDPSYIQELTGGLYAKHAAMSDSTLLGFLGDVIAYNRPYLGPQVISIGDIIMNIGIFIYIQFLMVTDKTHINSSYVDSMGR</sequence>
<reference evidence="2" key="1">
    <citation type="submission" date="2023-12" db="EMBL/GenBank/DDBJ databases">
        <title>Fervidustalea candida gen. nov., sp. nov., a novel member of the family Paenibacillaceae isolated from a geothermal area.</title>
        <authorList>
            <person name="Li W.-J."/>
            <person name="Jiao J.-Y."/>
            <person name="Chen Y."/>
        </authorList>
    </citation>
    <scope>NUCLEOTIDE SEQUENCE</scope>
    <source>
        <strain evidence="2">SYSU GA230002</strain>
    </source>
</reference>
<organism evidence="2 3">
    <name type="scientific">Ferviditalea candida</name>
    <dbReference type="NCBI Taxonomy" id="3108399"/>
    <lineage>
        <taxon>Bacteria</taxon>
        <taxon>Bacillati</taxon>
        <taxon>Bacillota</taxon>
        <taxon>Bacilli</taxon>
        <taxon>Bacillales</taxon>
        <taxon>Paenibacillaceae</taxon>
        <taxon>Ferviditalea</taxon>
    </lineage>
</organism>
<keyword evidence="1" id="KW-0812">Transmembrane</keyword>
<proteinExistence type="predicted"/>
<feature type="transmembrane region" description="Helical" evidence="1">
    <location>
        <begin position="82"/>
        <end position="98"/>
    </location>
</feature>
<dbReference type="InterPro" id="IPR035168">
    <property type="entry name" value="DUF5317"/>
</dbReference>
<feature type="transmembrane region" description="Helical" evidence="1">
    <location>
        <begin position="53"/>
        <end position="75"/>
    </location>
</feature>
<dbReference type="Proteomes" id="UP001310386">
    <property type="component" value="Unassembled WGS sequence"/>
</dbReference>
<keyword evidence="3" id="KW-1185">Reference proteome</keyword>
<feature type="transmembrane region" description="Helical" evidence="1">
    <location>
        <begin position="30"/>
        <end position="47"/>
    </location>
</feature>
<dbReference type="Pfam" id="PF17248">
    <property type="entry name" value="DUF5317"/>
    <property type="match status" value="1"/>
</dbReference>
<accession>A0ABU5ZLZ4</accession>